<accession>K9WC68</accession>
<gene>
    <name evidence="2" type="ORF">Mic7113_1187</name>
</gene>
<dbReference type="Gene3D" id="1.10.260.40">
    <property type="entry name" value="lambda repressor-like DNA-binding domains"/>
    <property type="match status" value="1"/>
</dbReference>
<keyword evidence="3" id="KW-1185">Reference proteome</keyword>
<dbReference type="CDD" id="cd00093">
    <property type="entry name" value="HTH_XRE"/>
    <property type="match status" value="1"/>
</dbReference>
<dbReference type="SUPFAM" id="SSF47413">
    <property type="entry name" value="lambda repressor-like DNA-binding domains"/>
    <property type="match status" value="1"/>
</dbReference>
<dbReference type="GO" id="GO:0003677">
    <property type="term" value="F:DNA binding"/>
    <property type="evidence" value="ECO:0007669"/>
    <property type="project" value="InterPro"/>
</dbReference>
<dbReference type="RefSeq" id="WP_015181237.1">
    <property type="nucleotide sequence ID" value="NC_019738.1"/>
</dbReference>
<evidence type="ECO:0000259" key="1">
    <source>
        <dbReference type="PROSITE" id="PS50943"/>
    </source>
</evidence>
<name>K9WC68_9CYAN</name>
<dbReference type="AlphaFoldDB" id="K9WC68"/>
<dbReference type="EMBL" id="CP003630">
    <property type="protein sequence ID" value="AFZ17077.1"/>
    <property type="molecule type" value="Genomic_DNA"/>
</dbReference>
<evidence type="ECO:0000313" key="3">
    <source>
        <dbReference type="Proteomes" id="UP000010471"/>
    </source>
</evidence>
<dbReference type="InterPro" id="IPR010982">
    <property type="entry name" value="Lambda_DNA-bd_dom_sf"/>
</dbReference>
<evidence type="ECO:0000313" key="2">
    <source>
        <dbReference type="EMBL" id="AFZ17077.1"/>
    </source>
</evidence>
<dbReference type="OrthoDB" id="516913at2"/>
<protein>
    <submittedName>
        <fullName evidence="2">Putative transcriptional regulator with C-terminal CBS domains</fullName>
    </submittedName>
</protein>
<dbReference type="Pfam" id="PF01381">
    <property type="entry name" value="HTH_3"/>
    <property type="match status" value="1"/>
</dbReference>
<feature type="domain" description="HTH cro/C1-type" evidence="1">
    <location>
        <begin position="16"/>
        <end position="75"/>
    </location>
</feature>
<proteinExistence type="predicted"/>
<organism evidence="2 3">
    <name type="scientific">Allocoleopsis franciscana PCC 7113</name>
    <dbReference type="NCBI Taxonomy" id="1173027"/>
    <lineage>
        <taxon>Bacteria</taxon>
        <taxon>Bacillati</taxon>
        <taxon>Cyanobacteriota</taxon>
        <taxon>Cyanophyceae</taxon>
        <taxon>Coleofasciculales</taxon>
        <taxon>Coleofasciculaceae</taxon>
        <taxon>Allocoleopsis</taxon>
        <taxon>Allocoleopsis franciscana</taxon>
    </lineage>
</organism>
<dbReference type="KEGG" id="mic:Mic7113_1187"/>
<sequence>MLKDKDRNSEPNLPTLREVRERLNMTQKEFARELGTTPRTIGRHERGEHKLRLTLGQIKRLKELLEQAGMSIDDLPDDID</sequence>
<dbReference type="HOGENOM" id="CLU_066192_62_3_3"/>
<dbReference type="PROSITE" id="PS50943">
    <property type="entry name" value="HTH_CROC1"/>
    <property type="match status" value="1"/>
</dbReference>
<dbReference type="SMART" id="SM00530">
    <property type="entry name" value="HTH_XRE"/>
    <property type="match status" value="1"/>
</dbReference>
<dbReference type="InterPro" id="IPR001387">
    <property type="entry name" value="Cro/C1-type_HTH"/>
</dbReference>
<dbReference type="Proteomes" id="UP000010471">
    <property type="component" value="Chromosome"/>
</dbReference>
<dbReference type="eggNOG" id="COG2944">
    <property type="taxonomic scope" value="Bacteria"/>
</dbReference>
<reference evidence="2 3" key="1">
    <citation type="submission" date="2012-06" db="EMBL/GenBank/DDBJ databases">
        <title>Finished chromosome of genome of Microcoleus sp. PCC 7113.</title>
        <authorList>
            <consortium name="US DOE Joint Genome Institute"/>
            <person name="Gugger M."/>
            <person name="Coursin T."/>
            <person name="Rippka R."/>
            <person name="Tandeau De Marsac N."/>
            <person name="Huntemann M."/>
            <person name="Wei C.-L."/>
            <person name="Han J."/>
            <person name="Detter J.C."/>
            <person name="Han C."/>
            <person name="Tapia R."/>
            <person name="Chen A."/>
            <person name="Kyrpides N."/>
            <person name="Mavromatis K."/>
            <person name="Markowitz V."/>
            <person name="Szeto E."/>
            <person name="Ivanova N."/>
            <person name="Pagani I."/>
            <person name="Pati A."/>
            <person name="Goodwin L."/>
            <person name="Nordberg H.P."/>
            <person name="Cantor M.N."/>
            <person name="Hua S.X."/>
            <person name="Woyke T."/>
            <person name="Kerfeld C.A."/>
        </authorList>
    </citation>
    <scope>NUCLEOTIDE SEQUENCE [LARGE SCALE GENOMIC DNA]</scope>
    <source>
        <strain evidence="2 3">PCC 7113</strain>
    </source>
</reference>